<proteinExistence type="predicted"/>
<evidence type="ECO:0000313" key="2">
    <source>
        <dbReference type="EMBL" id="UWP60737.1"/>
    </source>
</evidence>
<gene>
    <name evidence="2" type="ORF">NQ502_06800</name>
</gene>
<feature type="transmembrane region" description="Helical" evidence="1">
    <location>
        <begin position="306"/>
        <end position="325"/>
    </location>
</feature>
<dbReference type="Proteomes" id="UP001060164">
    <property type="component" value="Chromosome"/>
</dbReference>
<dbReference type="PANTHER" id="PTHR11328">
    <property type="entry name" value="MAJOR FACILITATOR SUPERFAMILY DOMAIN-CONTAINING PROTEIN"/>
    <property type="match status" value="1"/>
</dbReference>
<accession>A0ABY5VK24</accession>
<feature type="transmembrane region" description="Helical" evidence="1">
    <location>
        <begin position="241"/>
        <end position="266"/>
    </location>
</feature>
<feature type="transmembrane region" description="Helical" evidence="1">
    <location>
        <begin position="278"/>
        <end position="294"/>
    </location>
</feature>
<keyword evidence="1" id="KW-0812">Transmembrane</keyword>
<reference evidence="2" key="1">
    <citation type="journal article" date="2022" name="Cell">
        <title>Design, construction, and in vivo augmentation of a complex gut microbiome.</title>
        <authorList>
            <person name="Cheng A.G."/>
            <person name="Ho P.Y."/>
            <person name="Aranda-Diaz A."/>
            <person name="Jain S."/>
            <person name="Yu F.B."/>
            <person name="Meng X."/>
            <person name="Wang M."/>
            <person name="Iakiviak M."/>
            <person name="Nagashima K."/>
            <person name="Zhao A."/>
            <person name="Murugkar P."/>
            <person name="Patil A."/>
            <person name="Atabakhsh K."/>
            <person name="Weakley A."/>
            <person name="Yan J."/>
            <person name="Brumbaugh A.R."/>
            <person name="Higginbottom S."/>
            <person name="Dimas A."/>
            <person name="Shiver A.L."/>
            <person name="Deutschbauer A."/>
            <person name="Neff N."/>
            <person name="Sonnenburg J.L."/>
            <person name="Huang K.C."/>
            <person name="Fischbach M.A."/>
        </authorList>
    </citation>
    <scope>NUCLEOTIDE SEQUENCE</scope>
    <source>
        <strain evidence="2">DSM 19829</strain>
    </source>
</reference>
<feature type="transmembrane region" description="Helical" evidence="1">
    <location>
        <begin position="84"/>
        <end position="103"/>
    </location>
</feature>
<feature type="transmembrane region" description="Helical" evidence="1">
    <location>
        <begin position="158"/>
        <end position="180"/>
    </location>
</feature>
<evidence type="ECO:0000256" key="1">
    <source>
        <dbReference type="SAM" id="Phobius"/>
    </source>
</evidence>
<name>A0ABY5VK24_9FIRM</name>
<organism evidence="2 3">
    <name type="scientific">Ruminococcus gauvreauii</name>
    <dbReference type="NCBI Taxonomy" id="438033"/>
    <lineage>
        <taxon>Bacteria</taxon>
        <taxon>Bacillati</taxon>
        <taxon>Bacillota</taxon>
        <taxon>Clostridia</taxon>
        <taxon>Eubacteriales</taxon>
        <taxon>Oscillospiraceae</taxon>
        <taxon>Ruminococcus</taxon>
    </lineage>
</organism>
<keyword evidence="1" id="KW-1133">Transmembrane helix</keyword>
<feature type="transmembrane region" description="Helical" evidence="1">
    <location>
        <begin position="416"/>
        <end position="439"/>
    </location>
</feature>
<keyword evidence="1" id="KW-0472">Membrane</keyword>
<dbReference type="EMBL" id="CP102290">
    <property type="protein sequence ID" value="UWP60737.1"/>
    <property type="molecule type" value="Genomic_DNA"/>
</dbReference>
<protein>
    <submittedName>
        <fullName evidence="2">MFS transporter</fullName>
    </submittedName>
</protein>
<feature type="transmembrane region" description="Helical" evidence="1">
    <location>
        <begin position="331"/>
        <end position="364"/>
    </location>
</feature>
<feature type="transmembrane region" description="Helical" evidence="1">
    <location>
        <begin position="186"/>
        <end position="208"/>
    </location>
</feature>
<dbReference type="Pfam" id="PF13347">
    <property type="entry name" value="MFS_2"/>
    <property type="match status" value="1"/>
</dbReference>
<feature type="transmembrane region" description="Helical" evidence="1">
    <location>
        <begin position="384"/>
        <end position="404"/>
    </location>
</feature>
<feature type="transmembrane region" description="Helical" evidence="1">
    <location>
        <begin position="50"/>
        <end position="72"/>
    </location>
</feature>
<dbReference type="InterPro" id="IPR039672">
    <property type="entry name" value="MFS_2"/>
</dbReference>
<dbReference type="InterPro" id="IPR036259">
    <property type="entry name" value="MFS_trans_sf"/>
</dbReference>
<evidence type="ECO:0000313" key="3">
    <source>
        <dbReference type="Proteomes" id="UP001060164"/>
    </source>
</evidence>
<feature type="transmembrane region" description="Helical" evidence="1">
    <location>
        <begin position="109"/>
        <end position="137"/>
    </location>
</feature>
<sequence length="460" mass="50232">MNQKTHQKLPGKLVNAFIVPNIGLNLFIYLELFYMSYFLTDICGFSLSVVTFILTSTAAVDLVWVFVTGIMLEKCEFKKLGKYRAWYVICTPIILVFFTLMFFDMGDSMGAAAIVIIAFCIKTLFQDVVSAAVTGHISQITDDSDTRTLLSARRNQGAVIGQLLFSLLGIPCITLFGKLFGNTAAGYTGAAFFFCLVNAITHYIMFVLTKDAPIAATEQISQGSKLSIGEMFRILFTNRPLLVVSFGDLLRYTAVFLVSSTAAYFFENVLKDSGSMSVYMTIQTVTGVVGAIVVNQVSRRLGKKTTYCLCNLIYGAILVAMFFVADEGRTTLFIVCMAVAFFFGSMIGTVVTAMTTDTVIYTMWKDGKNARGFIMSMLNIPIKFGSMIKSVILPVGLSAIGYTAGQAASASVTRGISGIMCLASGICVILSCLIIFFGYNLTEKKVAELTAIVEKRRTPK</sequence>
<keyword evidence="3" id="KW-1185">Reference proteome</keyword>
<dbReference type="RefSeq" id="WP_028530354.1">
    <property type="nucleotide sequence ID" value="NZ_CABLBR010000002.1"/>
</dbReference>
<dbReference type="Gene3D" id="1.20.1250.20">
    <property type="entry name" value="MFS general substrate transporter like domains"/>
    <property type="match status" value="2"/>
</dbReference>
<feature type="transmembrane region" description="Helical" evidence="1">
    <location>
        <begin position="12"/>
        <end position="30"/>
    </location>
</feature>
<dbReference type="PANTHER" id="PTHR11328:SF24">
    <property type="entry name" value="MAJOR FACILITATOR SUPERFAMILY (MFS) PROFILE DOMAIN-CONTAINING PROTEIN"/>
    <property type="match status" value="1"/>
</dbReference>
<dbReference type="SUPFAM" id="SSF103473">
    <property type="entry name" value="MFS general substrate transporter"/>
    <property type="match status" value="1"/>
</dbReference>